<evidence type="ECO:0000259" key="1">
    <source>
        <dbReference type="SMART" id="SM00829"/>
    </source>
</evidence>
<accession>A0A2T2WT43</accession>
<dbReference type="AlphaFoldDB" id="A0A2T2WT43"/>
<feature type="domain" description="Enoyl reductase (ER)" evidence="1">
    <location>
        <begin position="13"/>
        <end position="320"/>
    </location>
</feature>
<organism evidence="2 3">
    <name type="scientific">Sulfobacillus benefaciens</name>
    <dbReference type="NCBI Taxonomy" id="453960"/>
    <lineage>
        <taxon>Bacteria</taxon>
        <taxon>Bacillati</taxon>
        <taxon>Bacillota</taxon>
        <taxon>Clostridia</taxon>
        <taxon>Eubacteriales</taxon>
        <taxon>Clostridiales Family XVII. Incertae Sedis</taxon>
        <taxon>Sulfobacillus</taxon>
    </lineage>
</organism>
<dbReference type="Gene3D" id="3.40.50.720">
    <property type="entry name" value="NAD(P)-binding Rossmann-like Domain"/>
    <property type="match status" value="1"/>
</dbReference>
<dbReference type="InterPro" id="IPR020843">
    <property type="entry name" value="ER"/>
</dbReference>
<dbReference type="InterPro" id="IPR051397">
    <property type="entry name" value="Zn-ADH-like_protein"/>
</dbReference>
<dbReference type="Pfam" id="PF00107">
    <property type="entry name" value="ADH_zinc_N"/>
    <property type="match status" value="1"/>
</dbReference>
<dbReference type="SMART" id="SM00829">
    <property type="entry name" value="PKS_ER"/>
    <property type="match status" value="1"/>
</dbReference>
<proteinExistence type="predicted"/>
<dbReference type="Proteomes" id="UP000242699">
    <property type="component" value="Unassembled WGS sequence"/>
</dbReference>
<evidence type="ECO:0000313" key="3">
    <source>
        <dbReference type="Proteomes" id="UP000242699"/>
    </source>
</evidence>
<dbReference type="SUPFAM" id="SSF51735">
    <property type="entry name" value="NAD(P)-binding Rossmann-fold domains"/>
    <property type="match status" value="1"/>
</dbReference>
<dbReference type="InterPro" id="IPR013154">
    <property type="entry name" value="ADH-like_N"/>
</dbReference>
<dbReference type="InterPro" id="IPR036291">
    <property type="entry name" value="NAD(P)-bd_dom_sf"/>
</dbReference>
<gene>
    <name evidence="2" type="ORF">C7B43_16890</name>
</gene>
<dbReference type="InterPro" id="IPR011032">
    <property type="entry name" value="GroES-like_sf"/>
</dbReference>
<dbReference type="GO" id="GO:0043957">
    <property type="term" value="F:acryloyl-CoA reductase (NADPH) activity"/>
    <property type="evidence" value="ECO:0007669"/>
    <property type="project" value="TreeGrafter"/>
</dbReference>
<dbReference type="PANTHER" id="PTHR43677">
    <property type="entry name" value="SHORT-CHAIN DEHYDROGENASE/REDUCTASE"/>
    <property type="match status" value="1"/>
</dbReference>
<comment type="caution">
    <text evidence="2">The sequence shown here is derived from an EMBL/GenBank/DDBJ whole genome shotgun (WGS) entry which is preliminary data.</text>
</comment>
<dbReference type="InterPro" id="IPR013149">
    <property type="entry name" value="ADH-like_C"/>
</dbReference>
<dbReference type="PANTHER" id="PTHR43677:SF1">
    <property type="entry name" value="ACRYLYL-COA REDUCTASE ACUI-RELATED"/>
    <property type="match status" value="1"/>
</dbReference>
<dbReference type="Gene3D" id="3.90.180.10">
    <property type="entry name" value="Medium-chain alcohol dehydrogenases, catalytic domain"/>
    <property type="match status" value="1"/>
</dbReference>
<dbReference type="SUPFAM" id="SSF50129">
    <property type="entry name" value="GroES-like"/>
    <property type="match status" value="1"/>
</dbReference>
<name>A0A2T2WT43_9FIRM</name>
<dbReference type="NCBIfam" id="TIGR02823">
    <property type="entry name" value="oxido_YhdH"/>
    <property type="match status" value="1"/>
</dbReference>
<dbReference type="Pfam" id="PF08240">
    <property type="entry name" value="ADH_N"/>
    <property type="match status" value="1"/>
</dbReference>
<protein>
    <submittedName>
        <fullName evidence="2">Oxidoreductase</fullName>
    </submittedName>
</protein>
<dbReference type="InterPro" id="IPR014188">
    <property type="entry name" value="Acrylyl-CoA_reductase_AcuI"/>
</dbReference>
<evidence type="ECO:0000313" key="2">
    <source>
        <dbReference type="EMBL" id="PSR25414.1"/>
    </source>
</evidence>
<reference evidence="2 3" key="1">
    <citation type="journal article" date="2014" name="BMC Genomics">
        <title>Comparison of environmental and isolate Sulfobacillus genomes reveals diverse carbon, sulfur, nitrogen, and hydrogen metabolisms.</title>
        <authorList>
            <person name="Justice N.B."/>
            <person name="Norman A."/>
            <person name="Brown C.T."/>
            <person name="Singh A."/>
            <person name="Thomas B.C."/>
            <person name="Banfield J.F."/>
        </authorList>
    </citation>
    <scope>NUCLEOTIDE SEQUENCE [LARGE SCALE GENOMIC DNA]</scope>
    <source>
        <strain evidence="2">AMDSBA1</strain>
    </source>
</reference>
<dbReference type="EMBL" id="PXYT01000055">
    <property type="protein sequence ID" value="PSR25414.1"/>
    <property type="molecule type" value="Genomic_DNA"/>
</dbReference>
<sequence>MEENAETREVTVGIKEVATSELPAGDVLIEVRYSDVNYKDALATVPSSRVVRHYPMIPGIDLSGVVVESRSPRFREGDEVLVTGYDLGTAHFGGFSRYARVHADWVVSLPAGLSHWDAMALGTAGFTAALAIQALQMHGIRPESGPVLVTGATGGAGSIAVNILADQHYEVAASTGKSARDYLTALGASRILSREDVSASSKRPLDHEEWAGGIDSIGGTTLEYLLRTTQYGGSVAAFGMRGGSQISTSVFPFILRGIHLLGIDSVNCPYGTRTEIWQRLAGEWKPSQLNRIVQNTVSLQELPKILEQLLQGSHLGRTVVDLTG</sequence>